<feature type="region of interest" description="Disordered" evidence="5">
    <location>
        <begin position="104"/>
        <end position="133"/>
    </location>
</feature>
<sequence>MDDDNGAITQLGDLALGNLLTELGVEANNADVSRLVGGPKSRPSQLLEQDQIYNERYEDDDNDLGDLPADYASRQQDEEATTNDSASYNRDKYMRMGLDAISKSKSRIRGEDDDFDEDADAEGEEDESYDVPLNQAIKVKQEPLDVAMQSPPSSPSEPTPPPVLAPQPVDVKQLWPGFEEGAILNFTDLFTSAPRKRRKMIGRTPKIKELREEDMQPYKSTRDLLANEDLMTGKRSFSEGLVHQLTATDDMDVERIMKEQHTLQALTRPNQMLDASALDDWEDRIIWGDPVEEEDQPQQIVNINRPYNRELDQGDWLDGIIWDVDAPHKDYTQLLLDLNDPEMLLETKSGEEQEKSTSLLRSDAPAVSLRAARAAIGLDPFNLSNDRFYELSKEYRMKSIRQTLGQLELQHARPAVKLQMPFYKTRMSKQEARDFHRPVIHFPSNVPLRFSKVRKEKRKSKDEAKSRSKKDFTQLLKTTRDLTLKDTSSFILYEYTEEYPPVLSNLGMGSLLVNYYRKRDARDEHIPKSDLGETVVLDVSDESPFMKFGSVEPGRVQPTLYNRMIRAPLFRHKPAHNDFLLIRSTTKSEVRYYIRDIRNLFVVGQTYPLVPVPGPHARLVTNALKYRMQLITYKLLQKSIGERIKIHRIMKYFPDQNELQMRQRMKEFMEYHRRDKDQGYWKLKPDHVPPTEEDLQSRLTPEHVCLIEAMQAGQRHLLDAGYSKTAEGYEEENQDESQMDIEQLLAPWITTKNFMHATQGKAMLKLYGDGDPTGRGEAFSFLRVSMKDIFIRAGETEEERMAMQQMEEEKSGHKYNVARQQEVYKSEVQRIWNTQRRSLENPTPPRLTQAELEAAEAAEAEAAAGQQKEIANNMRAQNRAHSMRAGSPSGSQVGTPRPDDLESNADIGKVLRIRRFKNGRWNTEIVRETGVIHAYIRQRQRIEDERTATEALLPTGDAALDALRKKRLEDEIKSSLKNRDRRLQRKNAKALAEGLPIEGGAQALLNKTDTKRRCGRCGQVGHMMTNTSCPMFKAAQKEKGAEMTMQGVPVPGGIGGPGGPGHRPNMLQQSSWFAPSPAASVPQSPLTPGQGFMSPSTPATPGPPAASPAAGGAGSPPAENAAPKLKIKLNRGK</sequence>
<comment type="subcellular location">
    <subcellularLocation>
        <location evidence="1">Nucleus</location>
    </subcellularLocation>
</comment>
<feature type="region of interest" description="Disordered" evidence="5">
    <location>
        <begin position="1074"/>
        <end position="1133"/>
    </location>
</feature>
<feature type="compositionally biased region" description="Low complexity" evidence="5">
    <location>
        <begin position="1107"/>
        <end position="1123"/>
    </location>
</feature>
<feature type="domain" description="Transcription initiation factor TFIID subunit 1 histone acetyltransferase" evidence="6">
    <location>
        <begin position="381"/>
        <end position="839"/>
    </location>
</feature>
<accession>A0A316VFC5</accession>
<dbReference type="Pfam" id="PF12157">
    <property type="entry name" value="DUF3591"/>
    <property type="match status" value="1"/>
</dbReference>
<proteinExistence type="predicted"/>
<reference evidence="8 9" key="1">
    <citation type="journal article" date="2018" name="Mol. Biol. Evol.">
        <title>Broad Genomic Sampling Reveals a Smut Pathogenic Ancestry of the Fungal Clade Ustilaginomycotina.</title>
        <authorList>
            <person name="Kijpornyongpan T."/>
            <person name="Mondo S.J."/>
            <person name="Barry K."/>
            <person name="Sandor L."/>
            <person name="Lee J."/>
            <person name="Lipzen A."/>
            <person name="Pangilinan J."/>
            <person name="LaButti K."/>
            <person name="Hainaut M."/>
            <person name="Henrissat B."/>
            <person name="Grigoriev I.V."/>
            <person name="Spatafora J.W."/>
            <person name="Aime M.C."/>
        </authorList>
    </citation>
    <scope>NUCLEOTIDE SEQUENCE [LARGE SCALE GENOMIC DNA]</scope>
    <source>
        <strain evidence="8 9">MCA 3882</strain>
    </source>
</reference>
<feature type="region of interest" description="Disordered" evidence="5">
    <location>
        <begin position="876"/>
        <end position="903"/>
    </location>
</feature>
<evidence type="ECO:0000256" key="1">
    <source>
        <dbReference type="ARBA" id="ARBA00004123"/>
    </source>
</evidence>
<evidence type="ECO:0000259" key="6">
    <source>
        <dbReference type="Pfam" id="PF12157"/>
    </source>
</evidence>
<feature type="compositionally biased region" description="Pro residues" evidence="5">
    <location>
        <begin position="152"/>
        <end position="165"/>
    </location>
</feature>
<dbReference type="InParanoid" id="A0A316VFC5"/>
<dbReference type="PANTHER" id="PTHR13900">
    <property type="entry name" value="TRANSCRIPTION INITIATION FACTOR TFIID"/>
    <property type="match status" value="1"/>
</dbReference>
<dbReference type="Proteomes" id="UP000245771">
    <property type="component" value="Unassembled WGS sequence"/>
</dbReference>
<feature type="region of interest" description="Disordered" evidence="5">
    <location>
        <begin position="145"/>
        <end position="167"/>
    </location>
</feature>
<organism evidence="8 9">
    <name type="scientific">Meira miltonrushii</name>
    <dbReference type="NCBI Taxonomy" id="1280837"/>
    <lineage>
        <taxon>Eukaryota</taxon>
        <taxon>Fungi</taxon>
        <taxon>Dikarya</taxon>
        <taxon>Basidiomycota</taxon>
        <taxon>Ustilaginomycotina</taxon>
        <taxon>Exobasidiomycetes</taxon>
        <taxon>Exobasidiales</taxon>
        <taxon>Brachybasidiaceae</taxon>
        <taxon>Meira</taxon>
    </lineage>
</organism>
<dbReference type="RefSeq" id="XP_025355023.1">
    <property type="nucleotide sequence ID" value="XM_025498570.1"/>
</dbReference>
<dbReference type="GO" id="GO:0005669">
    <property type="term" value="C:transcription factor TFIID complex"/>
    <property type="evidence" value="ECO:0007669"/>
    <property type="project" value="InterPro"/>
</dbReference>
<feature type="compositionally biased region" description="Polar residues" evidence="5">
    <location>
        <begin position="42"/>
        <end position="52"/>
    </location>
</feature>
<dbReference type="FunCoup" id="A0A316VFC5">
    <property type="interactions" value="39"/>
</dbReference>
<dbReference type="STRING" id="1280837.A0A316VFC5"/>
<evidence type="ECO:0008006" key="10">
    <source>
        <dbReference type="Google" id="ProtNLM"/>
    </source>
</evidence>
<dbReference type="OrthoDB" id="5752at2759"/>
<keyword evidence="2" id="KW-0805">Transcription regulation</keyword>
<keyword evidence="4" id="KW-0539">Nucleus</keyword>
<gene>
    <name evidence="8" type="ORF">FA14DRAFT_160207</name>
</gene>
<evidence type="ECO:0000259" key="7">
    <source>
        <dbReference type="Pfam" id="PF15288"/>
    </source>
</evidence>
<feature type="region of interest" description="Disordered" evidence="5">
    <location>
        <begin position="33"/>
        <end position="91"/>
    </location>
</feature>
<dbReference type="InterPro" id="IPR022591">
    <property type="entry name" value="TAF1_HAT_dom"/>
</dbReference>
<protein>
    <recommendedName>
        <fullName evidence="10">Transcription initiation factor TFIID subunit 1 histone acetyltransferase domain-containing protein</fullName>
    </recommendedName>
</protein>
<evidence type="ECO:0000256" key="4">
    <source>
        <dbReference type="ARBA" id="ARBA00023242"/>
    </source>
</evidence>
<dbReference type="GeneID" id="37020351"/>
<dbReference type="PANTHER" id="PTHR13900:SF0">
    <property type="entry name" value="TRANSCRIPTION INITIATION FACTOR TFIID SUBUNIT 1"/>
    <property type="match status" value="1"/>
</dbReference>
<dbReference type="GO" id="GO:0017025">
    <property type="term" value="F:TBP-class protein binding"/>
    <property type="evidence" value="ECO:0007669"/>
    <property type="project" value="InterPro"/>
</dbReference>
<dbReference type="GO" id="GO:0051123">
    <property type="term" value="P:RNA polymerase II preinitiation complex assembly"/>
    <property type="evidence" value="ECO:0007669"/>
    <property type="project" value="TreeGrafter"/>
</dbReference>
<keyword evidence="9" id="KW-1185">Reference proteome</keyword>
<dbReference type="InterPro" id="IPR040240">
    <property type="entry name" value="TAF1"/>
</dbReference>
<feature type="compositionally biased region" description="Low complexity" evidence="5">
    <location>
        <begin position="1074"/>
        <end position="1084"/>
    </location>
</feature>
<dbReference type="EMBL" id="KZ819603">
    <property type="protein sequence ID" value="PWN34721.1"/>
    <property type="molecule type" value="Genomic_DNA"/>
</dbReference>
<evidence type="ECO:0000313" key="8">
    <source>
        <dbReference type="EMBL" id="PWN34721.1"/>
    </source>
</evidence>
<feature type="compositionally biased region" description="Acidic residues" evidence="5">
    <location>
        <begin position="111"/>
        <end position="129"/>
    </location>
</feature>
<dbReference type="InterPro" id="IPR041670">
    <property type="entry name" value="Znf-CCHC_6"/>
</dbReference>
<evidence type="ECO:0000313" key="9">
    <source>
        <dbReference type="Proteomes" id="UP000245771"/>
    </source>
</evidence>
<dbReference type="Pfam" id="PF15288">
    <property type="entry name" value="zf-CCHC_6"/>
    <property type="match status" value="1"/>
</dbReference>
<name>A0A316VFC5_9BASI</name>
<evidence type="ECO:0000256" key="2">
    <source>
        <dbReference type="ARBA" id="ARBA00023015"/>
    </source>
</evidence>
<evidence type="ECO:0000256" key="5">
    <source>
        <dbReference type="SAM" id="MobiDB-lite"/>
    </source>
</evidence>
<feature type="domain" description="Zinc knuckle" evidence="7">
    <location>
        <begin position="1011"/>
        <end position="1033"/>
    </location>
</feature>
<dbReference type="GO" id="GO:0004402">
    <property type="term" value="F:histone acetyltransferase activity"/>
    <property type="evidence" value="ECO:0007669"/>
    <property type="project" value="InterPro"/>
</dbReference>
<keyword evidence="3" id="KW-0804">Transcription</keyword>
<dbReference type="AlphaFoldDB" id="A0A316VFC5"/>
<dbReference type="GO" id="GO:0016251">
    <property type="term" value="F:RNA polymerase II general transcription initiation factor activity"/>
    <property type="evidence" value="ECO:0007669"/>
    <property type="project" value="InterPro"/>
</dbReference>
<evidence type="ECO:0000256" key="3">
    <source>
        <dbReference type="ARBA" id="ARBA00023163"/>
    </source>
</evidence>